<feature type="domain" description="AB hydrolase-1" evidence="5">
    <location>
        <begin position="124"/>
        <end position="302"/>
    </location>
</feature>
<gene>
    <name evidence="7" type="ORF">AS188_06300</name>
    <name evidence="8" type="ORF">KFL01_16510</name>
</gene>
<dbReference type="InterPro" id="IPR029058">
    <property type="entry name" value="AB_hydrolase_fold"/>
</dbReference>
<dbReference type="InterPro" id="IPR000073">
    <property type="entry name" value="AB_hydrolase_1"/>
</dbReference>
<evidence type="ECO:0000256" key="2">
    <source>
        <dbReference type="ARBA" id="ARBA00022729"/>
    </source>
</evidence>
<reference evidence="8 10" key="2">
    <citation type="submission" date="2019-07" db="EMBL/GenBank/DDBJ databases">
        <title>Whole genome shotgun sequence of Kocuria flava NBRC 107626.</title>
        <authorList>
            <person name="Hosoyama A."/>
            <person name="Uohara A."/>
            <person name="Ohji S."/>
            <person name="Ichikawa N."/>
        </authorList>
    </citation>
    <scope>NUCLEOTIDE SEQUENCE [LARGE SCALE GENOMIC DNA]</scope>
    <source>
        <strain evidence="8 10">NBRC 107626</strain>
    </source>
</reference>
<evidence type="ECO:0000259" key="5">
    <source>
        <dbReference type="Pfam" id="PF00561"/>
    </source>
</evidence>
<dbReference type="AlphaFoldDB" id="A0A0U3HVT4"/>
<protein>
    <submittedName>
        <fullName evidence="8">Alpha/beta hydrolase</fullName>
    </submittedName>
    <submittedName>
        <fullName evidence="7">Aminopeptidase</fullName>
    </submittedName>
</protein>
<evidence type="ECO:0000313" key="10">
    <source>
        <dbReference type="Proteomes" id="UP000321155"/>
    </source>
</evidence>
<dbReference type="PANTHER" id="PTHR43248:SF29">
    <property type="entry name" value="TRIPEPTIDYL AMINOPEPTIDASE"/>
    <property type="match status" value="1"/>
</dbReference>
<dbReference type="PROSITE" id="PS51257">
    <property type="entry name" value="PROKAR_LIPOPROTEIN"/>
    <property type="match status" value="1"/>
</dbReference>
<feature type="chain" id="PRO_5044547215" evidence="4">
    <location>
        <begin position="37"/>
        <end position="534"/>
    </location>
</feature>
<dbReference type="EMBL" id="BJZR01000040">
    <property type="protein sequence ID" value="GEO92345.1"/>
    <property type="molecule type" value="Genomic_DNA"/>
</dbReference>
<evidence type="ECO:0000313" key="7">
    <source>
        <dbReference type="EMBL" id="ALU39424.1"/>
    </source>
</evidence>
<keyword evidence="7" id="KW-0645">Protease</keyword>
<dbReference type="RefSeq" id="WP_058858134.1">
    <property type="nucleotide sequence ID" value="NZ_BJZR01000040.1"/>
</dbReference>
<dbReference type="KEGG" id="kfv:AS188_06300"/>
<dbReference type="InterPro" id="IPR051601">
    <property type="entry name" value="Serine_prot/Carboxylest_S33"/>
</dbReference>
<keyword evidence="2 4" id="KW-0732">Signal</keyword>
<dbReference type="SUPFAM" id="SSF53474">
    <property type="entry name" value="alpha/beta-Hydrolases"/>
    <property type="match status" value="1"/>
</dbReference>
<reference evidence="7 9" key="1">
    <citation type="submission" date="2015-11" db="EMBL/GenBank/DDBJ databases">
        <title>Complete Genome Sequence of Kocuria flava strain HO-9041.</title>
        <authorList>
            <person name="Zhou M."/>
            <person name="Dai J."/>
        </authorList>
    </citation>
    <scope>NUCLEOTIDE SEQUENCE [LARGE SCALE GENOMIC DNA]</scope>
    <source>
        <strain evidence="7 9">HO-9041</strain>
    </source>
</reference>
<dbReference type="Proteomes" id="UP000321155">
    <property type="component" value="Unassembled WGS sequence"/>
</dbReference>
<organism evidence="7 9">
    <name type="scientific">Kocuria flava</name>
    <dbReference type="NCBI Taxonomy" id="446860"/>
    <lineage>
        <taxon>Bacteria</taxon>
        <taxon>Bacillati</taxon>
        <taxon>Actinomycetota</taxon>
        <taxon>Actinomycetes</taxon>
        <taxon>Micrococcales</taxon>
        <taxon>Micrococcaceae</taxon>
        <taxon>Kocuria</taxon>
    </lineage>
</organism>
<evidence type="ECO:0000256" key="1">
    <source>
        <dbReference type="ARBA" id="ARBA00010088"/>
    </source>
</evidence>
<proteinExistence type="inferred from homology"/>
<keyword evidence="7" id="KW-0031">Aminopeptidase</keyword>
<evidence type="ECO:0000313" key="8">
    <source>
        <dbReference type="EMBL" id="GEO92345.1"/>
    </source>
</evidence>
<keyword evidence="3 8" id="KW-0378">Hydrolase</keyword>
<dbReference type="PANTHER" id="PTHR43248">
    <property type="entry name" value="2-SUCCINYL-6-HYDROXY-2,4-CYCLOHEXADIENE-1-CARBOXYLATE SYNTHASE"/>
    <property type="match status" value="1"/>
</dbReference>
<evidence type="ECO:0000313" key="9">
    <source>
        <dbReference type="Proteomes" id="UP000057181"/>
    </source>
</evidence>
<accession>A0A0U3HVT4</accession>
<dbReference type="GO" id="GO:0004177">
    <property type="term" value="F:aminopeptidase activity"/>
    <property type="evidence" value="ECO:0007669"/>
    <property type="project" value="UniProtKB-KW"/>
</dbReference>
<dbReference type="Pfam" id="PF00561">
    <property type="entry name" value="Abhydrolase_1"/>
    <property type="match status" value="1"/>
</dbReference>
<dbReference type="Proteomes" id="UP000057181">
    <property type="component" value="Chromosome"/>
</dbReference>
<name>A0A0U3HVT4_9MICC</name>
<dbReference type="OrthoDB" id="3252468at2"/>
<keyword evidence="10" id="KW-1185">Reference proteome</keyword>
<evidence type="ECO:0000256" key="3">
    <source>
        <dbReference type="ARBA" id="ARBA00022801"/>
    </source>
</evidence>
<feature type="domain" description="Peptidase S33 tripeptidyl aminopeptidase-like C-terminal" evidence="6">
    <location>
        <begin position="432"/>
        <end position="533"/>
    </location>
</feature>
<dbReference type="Pfam" id="PF08386">
    <property type="entry name" value="Abhydrolase_4"/>
    <property type="match status" value="1"/>
</dbReference>
<dbReference type="InterPro" id="IPR013595">
    <property type="entry name" value="Pept_S33_TAP-like_C"/>
</dbReference>
<feature type="signal peptide" evidence="4">
    <location>
        <begin position="1"/>
        <end position="36"/>
    </location>
</feature>
<dbReference type="EMBL" id="CP013254">
    <property type="protein sequence ID" value="ALU39424.1"/>
    <property type="molecule type" value="Genomic_DNA"/>
</dbReference>
<evidence type="ECO:0000256" key="4">
    <source>
        <dbReference type="SAM" id="SignalP"/>
    </source>
</evidence>
<evidence type="ECO:0000259" key="6">
    <source>
        <dbReference type="Pfam" id="PF08386"/>
    </source>
</evidence>
<dbReference type="STRING" id="446860.AS188_06300"/>
<sequence length="534" mass="56075">MSRPALPRRAARTPGRPPLGRAAAAAAAVLLLGACAGPGADPAADAPSGGATGAVVEGVPEDLRGFYAQTVRWEPCAFEAETGGADRDLRCAAVEVPVDWDEPAGPTTEVVMARLAAGGESRGALLLNPGGPGVSGVDAMLSAEGLVSADVREAYDVVGFDPRGVGRSAGVQCLDDAELDAWRQEPAFDPETQSVDEIRDQYERLGRACTEEAGELVGHLGTESAARDMDVLRAVLGQERTDYLGFSYGTHLGAVYAELFPERAGRMVLDGGVDPTLSNAEAIADQAESFERTLRHWVRHCQEEIRGCAVEGTEEQALERIQELIATAAEGGLTAADGRRVTATSVVEGILAPLYSPSTYEGLDEALGSAFAGDPTALLQLSDSTHGRSPEGEYTTNTTVAFTAISCLDQPDSPLTDEQLAAHQEELTRRSPTFGPYLGYGEAACQGWPLEAEGEPRAVDAEGSDPLLVVGTVHDPATPYAWSQALVEQLDNARLLTYDGWGHTAYTSGSACVREAVDAYLLEGELPAEGTTCS</sequence>
<dbReference type="Gene3D" id="3.40.50.1820">
    <property type="entry name" value="alpha/beta hydrolase"/>
    <property type="match status" value="1"/>
</dbReference>
<comment type="similarity">
    <text evidence="1">Belongs to the peptidase S33 family.</text>
</comment>